<feature type="chain" id="PRO_5011108823" evidence="2">
    <location>
        <begin position="28"/>
        <end position="218"/>
    </location>
</feature>
<dbReference type="CDD" id="cd16325">
    <property type="entry name" value="LolA"/>
    <property type="match status" value="1"/>
</dbReference>
<dbReference type="InterPro" id="IPR004564">
    <property type="entry name" value="OM_lipoprot_carrier_LolA-like"/>
</dbReference>
<dbReference type="OrthoDB" id="7025041at2"/>
<dbReference type="SUPFAM" id="SSF89392">
    <property type="entry name" value="Prokaryotic lipoproteins and lipoprotein localization factors"/>
    <property type="match status" value="1"/>
</dbReference>
<comment type="caution">
    <text evidence="3">The sequence shown here is derived from an EMBL/GenBank/DDBJ whole genome shotgun (WGS) entry which is preliminary data.</text>
</comment>
<dbReference type="AlphaFoldDB" id="A0A158KB35"/>
<organism evidence="3 4">
    <name type="scientific">Caballeronia choica</name>
    <dbReference type="NCBI Taxonomy" id="326476"/>
    <lineage>
        <taxon>Bacteria</taxon>
        <taxon>Pseudomonadati</taxon>
        <taxon>Pseudomonadota</taxon>
        <taxon>Betaproteobacteria</taxon>
        <taxon>Burkholderiales</taxon>
        <taxon>Burkholderiaceae</taxon>
        <taxon>Caballeronia</taxon>
    </lineage>
</organism>
<gene>
    <name evidence="3" type="ORF">AWB68_05398</name>
</gene>
<proteinExistence type="predicted"/>
<sequence length="218" mass="22785">MGTLTRSAAVMAMAMAVALSLAVGARAEQSGQDAALVSGIARHLAEAGGGVRAQFSQTRTLSAMKQPLVSTGSILFVRERGVIWHVDTPYKATYAITDAGMREIDANGQPGASRGGNDSRGTAQVSRMMRAMLGGDLSGLYSQFDVKAHGTPSNWRIELTPSQPQLAQSVRRLDMNGGDFLQGLRIVLANGDATQIEFTGSAPAGELSPAERAQLGAP</sequence>
<dbReference type="EMBL" id="FCON02000077">
    <property type="protein sequence ID" value="SAL78334.1"/>
    <property type="molecule type" value="Genomic_DNA"/>
</dbReference>
<dbReference type="RefSeq" id="WP_087647435.1">
    <property type="nucleotide sequence ID" value="NZ_FCON02000077.1"/>
</dbReference>
<feature type="signal peptide" evidence="2">
    <location>
        <begin position="1"/>
        <end position="27"/>
    </location>
</feature>
<dbReference type="Proteomes" id="UP000054770">
    <property type="component" value="Unassembled WGS sequence"/>
</dbReference>
<keyword evidence="1 2" id="KW-0732">Signal</keyword>
<evidence type="ECO:0000256" key="1">
    <source>
        <dbReference type="ARBA" id="ARBA00022729"/>
    </source>
</evidence>
<name>A0A158KB35_9BURK</name>
<keyword evidence="4" id="KW-1185">Reference proteome</keyword>
<dbReference type="InterPro" id="IPR029046">
    <property type="entry name" value="LolA/LolB/LppX"/>
</dbReference>
<evidence type="ECO:0000313" key="3">
    <source>
        <dbReference type="EMBL" id="SAL78334.1"/>
    </source>
</evidence>
<evidence type="ECO:0000313" key="4">
    <source>
        <dbReference type="Proteomes" id="UP000054770"/>
    </source>
</evidence>
<evidence type="ECO:0000256" key="2">
    <source>
        <dbReference type="SAM" id="SignalP"/>
    </source>
</evidence>
<accession>A0A158KB35</accession>
<protein>
    <submittedName>
        <fullName evidence="3">Signal peptide protein</fullName>
    </submittedName>
</protein>
<reference evidence="3" key="1">
    <citation type="submission" date="2016-01" db="EMBL/GenBank/DDBJ databases">
        <authorList>
            <person name="Peeters C."/>
        </authorList>
    </citation>
    <scope>NUCLEOTIDE SEQUENCE [LARGE SCALE GENOMIC DNA]</scope>
    <source>
        <strain evidence="3">LMG 22940</strain>
    </source>
</reference>
<dbReference type="Gene3D" id="2.50.20.10">
    <property type="entry name" value="Lipoprotein localisation LolA/LolB/LppX"/>
    <property type="match status" value="1"/>
</dbReference>
<dbReference type="Pfam" id="PF19574">
    <property type="entry name" value="LolA_3"/>
    <property type="match status" value="1"/>
</dbReference>